<evidence type="ECO:0000256" key="5">
    <source>
        <dbReference type="ARBA" id="ARBA00022801"/>
    </source>
</evidence>
<reference evidence="8" key="1">
    <citation type="submission" date="2020-11" db="EMBL/GenBank/DDBJ databases">
        <authorList>
            <person name="Tran Van P."/>
        </authorList>
    </citation>
    <scope>NUCLEOTIDE SEQUENCE</scope>
</reference>
<dbReference type="PANTHER" id="PTHR13291:SF0">
    <property type="entry name" value="JOSEPHIN-LIKE PROTEIN"/>
    <property type="match status" value="1"/>
</dbReference>
<evidence type="ECO:0000313" key="8">
    <source>
        <dbReference type="EMBL" id="CAD7278462.1"/>
    </source>
</evidence>
<evidence type="ECO:0000256" key="1">
    <source>
        <dbReference type="ARBA" id="ARBA00000707"/>
    </source>
</evidence>
<organism evidence="8">
    <name type="scientific">Notodromas monacha</name>
    <dbReference type="NCBI Taxonomy" id="399045"/>
    <lineage>
        <taxon>Eukaryota</taxon>
        <taxon>Metazoa</taxon>
        <taxon>Ecdysozoa</taxon>
        <taxon>Arthropoda</taxon>
        <taxon>Crustacea</taxon>
        <taxon>Oligostraca</taxon>
        <taxon>Ostracoda</taxon>
        <taxon>Podocopa</taxon>
        <taxon>Podocopida</taxon>
        <taxon>Cypridocopina</taxon>
        <taxon>Cypridoidea</taxon>
        <taxon>Cyprididae</taxon>
        <taxon>Notodromas</taxon>
    </lineage>
</organism>
<dbReference type="EMBL" id="CAJPEX010001239">
    <property type="protein sequence ID" value="CAG0918614.1"/>
    <property type="molecule type" value="Genomic_DNA"/>
</dbReference>
<keyword evidence="5 6" id="KW-0378">Hydrolase</keyword>
<dbReference type="PANTHER" id="PTHR13291">
    <property type="entry name" value="JOSEPHIN 1, 2"/>
    <property type="match status" value="1"/>
</dbReference>
<dbReference type="Pfam" id="PF02099">
    <property type="entry name" value="Josephin"/>
    <property type="match status" value="1"/>
</dbReference>
<dbReference type="EMBL" id="OA883276">
    <property type="protein sequence ID" value="CAD7278462.1"/>
    <property type="molecule type" value="Genomic_DNA"/>
</dbReference>
<name>A0A7R9BN70_9CRUS</name>
<dbReference type="InterPro" id="IPR040053">
    <property type="entry name" value="JOSD1/2"/>
</dbReference>
<dbReference type="OrthoDB" id="422700at2759"/>
<sequence>MAGYFEKQRFELCALHALNNLFQKQEFTRQELDDVCRNLDPDSFLNAHKSWIPGFGNYDYNVIAVALKSRGYSLNWFDSRRDPSEICTGDDALLGLIANISSNLKIGPVEIPFARRHWVAIRDLKGMETGYYLLDSKLPEPKFIGNKNDLVEFLREWMLDGDKQVMFVLKDDDDISQSSS</sequence>
<dbReference type="EC" id="3.4.19.12" evidence="2"/>
<feature type="active site" evidence="6">
    <location>
        <position position="13"/>
    </location>
</feature>
<evidence type="ECO:0000259" key="7">
    <source>
        <dbReference type="PROSITE" id="PS50957"/>
    </source>
</evidence>
<evidence type="ECO:0000256" key="4">
    <source>
        <dbReference type="ARBA" id="ARBA00022786"/>
    </source>
</evidence>
<comment type="catalytic activity">
    <reaction evidence="1">
        <text>Thiol-dependent hydrolysis of ester, thioester, amide, peptide and isopeptide bonds formed by the C-terminal Gly of ubiquitin (a 76-residue protein attached to proteins as an intracellular targeting signal).</text>
        <dbReference type="EC" id="3.4.19.12"/>
    </reaction>
</comment>
<proteinExistence type="predicted"/>
<dbReference type="PROSITE" id="PS50957">
    <property type="entry name" value="JOSEPHIN"/>
    <property type="match status" value="1"/>
</dbReference>
<feature type="active site" evidence="6">
    <location>
        <position position="117"/>
    </location>
</feature>
<protein>
    <recommendedName>
        <fullName evidence="2">ubiquitinyl hydrolase 1</fullName>
        <ecNumber evidence="2">3.4.19.12</ecNumber>
    </recommendedName>
</protein>
<gene>
    <name evidence="8" type="ORF">NMOB1V02_LOCUS6165</name>
</gene>
<dbReference type="GO" id="GO:0004843">
    <property type="term" value="F:cysteine-type deubiquitinase activity"/>
    <property type="evidence" value="ECO:0007669"/>
    <property type="project" value="UniProtKB-EC"/>
</dbReference>
<dbReference type="GO" id="GO:0016579">
    <property type="term" value="P:protein deubiquitination"/>
    <property type="evidence" value="ECO:0007669"/>
    <property type="project" value="InterPro"/>
</dbReference>
<dbReference type="Proteomes" id="UP000678499">
    <property type="component" value="Unassembled WGS sequence"/>
</dbReference>
<accession>A0A7R9BN70</accession>
<evidence type="ECO:0000313" key="9">
    <source>
        <dbReference type="Proteomes" id="UP000678499"/>
    </source>
</evidence>
<evidence type="ECO:0000256" key="3">
    <source>
        <dbReference type="ARBA" id="ARBA00022670"/>
    </source>
</evidence>
<keyword evidence="3" id="KW-0645">Protease</keyword>
<dbReference type="InterPro" id="IPR006155">
    <property type="entry name" value="Josephin"/>
</dbReference>
<dbReference type="GO" id="GO:0006508">
    <property type="term" value="P:proteolysis"/>
    <property type="evidence" value="ECO:0007669"/>
    <property type="project" value="UniProtKB-KW"/>
</dbReference>
<feature type="active site" evidence="6">
    <location>
        <position position="135"/>
    </location>
</feature>
<dbReference type="Gene3D" id="3.90.70.40">
    <property type="match status" value="1"/>
</dbReference>
<keyword evidence="9" id="KW-1185">Reference proteome</keyword>
<dbReference type="SMART" id="SM01246">
    <property type="entry name" value="Josephin"/>
    <property type="match status" value="1"/>
</dbReference>
<dbReference type="AlphaFoldDB" id="A0A7R9BN70"/>
<feature type="domain" description="Josephin" evidence="7">
    <location>
        <begin position="1"/>
        <end position="180"/>
    </location>
</feature>
<evidence type="ECO:0000256" key="6">
    <source>
        <dbReference type="PROSITE-ProRule" id="PRU00331"/>
    </source>
</evidence>
<keyword evidence="4" id="KW-0833">Ubl conjugation pathway</keyword>
<evidence type="ECO:0000256" key="2">
    <source>
        <dbReference type="ARBA" id="ARBA00012759"/>
    </source>
</evidence>